<keyword evidence="13" id="KW-1185">Reference proteome</keyword>
<dbReference type="InterPro" id="IPR036394">
    <property type="entry name" value="Ribosomal_uL22_sf"/>
</dbReference>
<dbReference type="RefSeq" id="WP_200062971.1">
    <property type="nucleotide sequence ID" value="NZ_JAEHFW010000001.1"/>
</dbReference>
<evidence type="ECO:0000256" key="1">
    <source>
        <dbReference type="ARBA" id="ARBA00009451"/>
    </source>
</evidence>
<organism evidence="12 13">
    <name type="scientific">Mucilaginibacter segetis</name>
    <dbReference type="NCBI Taxonomy" id="2793071"/>
    <lineage>
        <taxon>Bacteria</taxon>
        <taxon>Pseudomonadati</taxon>
        <taxon>Bacteroidota</taxon>
        <taxon>Sphingobacteriia</taxon>
        <taxon>Sphingobacteriales</taxon>
        <taxon>Sphingobacteriaceae</taxon>
        <taxon>Mucilaginibacter</taxon>
    </lineage>
</organism>
<evidence type="ECO:0000256" key="3">
    <source>
        <dbReference type="ARBA" id="ARBA00022884"/>
    </source>
</evidence>
<dbReference type="GO" id="GO:0003735">
    <property type="term" value="F:structural constituent of ribosome"/>
    <property type="evidence" value="ECO:0007669"/>
    <property type="project" value="InterPro"/>
</dbReference>
<dbReference type="NCBIfam" id="TIGR01044">
    <property type="entry name" value="rplV_bact"/>
    <property type="match status" value="1"/>
</dbReference>
<dbReference type="PANTHER" id="PTHR13501">
    <property type="entry name" value="CHLOROPLAST 50S RIBOSOMAL PROTEIN L22-RELATED"/>
    <property type="match status" value="1"/>
</dbReference>
<name>A0A934ULA4_9SPHI</name>
<evidence type="ECO:0000256" key="10">
    <source>
        <dbReference type="RuleBase" id="RU004008"/>
    </source>
</evidence>
<accession>A0A934ULA4</accession>
<dbReference type="GO" id="GO:0022625">
    <property type="term" value="C:cytosolic large ribosomal subunit"/>
    <property type="evidence" value="ECO:0007669"/>
    <property type="project" value="TreeGrafter"/>
</dbReference>
<dbReference type="GO" id="GO:0019843">
    <property type="term" value="F:rRNA binding"/>
    <property type="evidence" value="ECO:0007669"/>
    <property type="project" value="UniProtKB-UniRule"/>
</dbReference>
<comment type="function">
    <text evidence="7">The globular domain of the protein is located near the polypeptide exit tunnel on the outside of the subunit, while an extended beta-hairpin is found that lines the wall of the exit tunnel in the center of the 70S ribosome.</text>
</comment>
<reference evidence="12" key="1">
    <citation type="submission" date="2020-12" db="EMBL/GenBank/DDBJ databases">
        <title>Bacterial novel species Mucilaginibacter sp. SD-g isolated from soil.</title>
        <authorList>
            <person name="Jung H.-Y."/>
        </authorList>
    </citation>
    <scope>NUCLEOTIDE SEQUENCE</scope>
    <source>
        <strain evidence="12">SD-g</strain>
    </source>
</reference>
<keyword evidence="4 7" id="KW-0689">Ribosomal protein</keyword>
<evidence type="ECO:0000256" key="5">
    <source>
        <dbReference type="ARBA" id="ARBA00023274"/>
    </source>
</evidence>
<dbReference type="GO" id="GO:0006412">
    <property type="term" value="P:translation"/>
    <property type="evidence" value="ECO:0007669"/>
    <property type="project" value="UniProtKB-UniRule"/>
</dbReference>
<feature type="compositionally biased region" description="Polar residues" evidence="11">
    <location>
        <begin position="22"/>
        <end position="35"/>
    </location>
</feature>
<dbReference type="AlphaFoldDB" id="A0A934ULA4"/>
<comment type="function">
    <text evidence="7 10">This protein binds specifically to 23S rRNA; its binding is stimulated by other ribosomal proteins, e.g., L4, L17, and L20. It is important during the early stages of 50S assembly. It makes multiple contacts with different domains of the 23S rRNA in the assembled 50S subunit and ribosome.</text>
</comment>
<keyword evidence="5 7" id="KW-0687">Ribonucleoprotein</keyword>
<keyword evidence="2 7" id="KW-0699">rRNA-binding</keyword>
<feature type="compositionally biased region" description="Basic residues" evidence="11">
    <location>
        <begin position="1"/>
        <end position="11"/>
    </location>
</feature>
<evidence type="ECO:0000256" key="11">
    <source>
        <dbReference type="SAM" id="MobiDB-lite"/>
    </source>
</evidence>
<sequence>MEATTKIKKSVLIRQRKEQEKAQQGGSSVAKLQNCPTSPRKMRLVVDLIRGENVEKALYILKYTNKEAAIRVEKLLLSAIKNWEAKNEGKRVEDSGLFVKEISVGGGRQLKRLRPAPQGRGFRIRKRSNHVTLIVDSKNDNN</sequence>
<evidence type="ECO:0000256" key="2">
    <source>
        <dbReference type="ARBA" id="ARBA00022730"/>
    </source>
</evidence>
<feature type="region of interest" description="Disordered" evidence="11">
    <location>
        <begin position="1"/>
        <end position="35"/>
    </location>
</feature>
<evidence type="ECO:0000256" key="7">
    <source>
        <dbReference type="HAMAP-Rule" id="MF_01331"/>
    </source>
</evidence>
<dbReference type="HAMAP" id="MF_01331_B">
    <property type="entry name" value="Ribosomal_uL22_B"/>
    <property type="match status" value="1"/>
</dbReference>
<comment type="subunit">
    <text evidence="7 9">Part of the 50S ribosomal subunit.</text>
</comment>
<dbReference type="InterPro" id="IPR001063">
    <property type="entry name" value="Ribosomal_uL22"/>
</dbReference>
<dbReference type="Gene3D" id="3.90.470.10">
    <property type="entry name" value="Ribosomal protein L22/L17"/>
    <property type="match status" value="1"/>
</dbReference>
<evidence type="ECO:0000256" key="9">
    <source>
        <dbReference type="RuleBase" id="RU004006"/>
    </source>
</evidence>
<dbReference type="Pfam" id="PF00237">
    <property type="entry name" value="Ribosomal_L22"/>
    <property type="match status" value="1"/>
</dbReference>
<evidence type="ECO:0000313" key="12">
    <source>
        <dbReference type="EMBL" id="MBK0377770.1"/>
    </source>
</evidence>
<dbReference type="CDD" id="cd00336">
    <property type="entry name" value="Ribosomal_L22"/>
    <property type="match status" value="1"/>
</dbReference>
<evidence type="ECO:0000313" key="13">
    <source>
        <dbReference type="Proteomes" id="UP000613193"/>
    </source>
</evidence>
<evidence type="ECO:0000256" key="6">
    <source>
        <dbReference type="ARBA" id="ARBA00035207"/>
    </source>
</evidence>
<dbReference type="EMBL" id="JAEHFW010000001">
    <property type="protein sequence ID" value="MBK0377770.1"/>
    <property type="molecule type" value="Genomic_DNA"/>
</dbReference>
<keyword evidence="3 7" id="KW-0694">RNA-binding</keyword>
<proteinExistence type="inferred from homology"/>
<comment type="caution">
    <text evidence="12">The sequence shown here is derived from an EMBL/GenBank/DDBJ whole genome shotgun (WGS) entry which is preliminary data.</text>
</comment>
<dbReference type="SUPFAM" id="SSF54843">
    <property type="entry name" value="Ribosomal protein L22"/>
    <property type="match status" value="1"/>
</dbReference>
<protein>
    <recommendedName>
        <fullName evidence="6 7">Large ribosomal subunit protein uL22</fullName>
    </recommendedName>
</protein>
<dbReference type="InterPro" id="IPR047867">
    <property type="entry name" value="Ribosomal_uL22_bac/org-type"/>
</dbReference>
<evidence type="ECO:0000256" key="8">
    <source>
        <dbReference type="RuleBase" id="RU004005"/>
    </source>
</evidence>
<dbReference type="Proteomes" id="UP000613193">
    <property type="component" value="Unassembled WGS sequence"/>
</dbReference>
<gene>
    <name evidence="7 12" type="primary">rplV</name>
    <name evidence="12" type="ORF">I5M19_00515</name>
</gene>
<evidence type="ECO:0000256" key="4">
    <source>
        <dbReference type="ARBA" id="ARBA00022980"/>
    </source>
</evidence>
<dbReference type="InterPro" id="IPR005727">
    <property type="entry name" value="Ribosomal_uL22_bac/chlpt-type"/>
</dbReference>
<comment type="similarity">
    <text evidence="1 7 8">Belongs to the universal ribosomal protein uL22 family.</text>
</comment>
<dbReference type="PANTHER" id="PTHR13501:SF8">
    <property type="entry name" value="LARGE RIBOSOMAL SUBUNIT PROTEIN UL22M"/>
    <property type="match status" value="1"/>
</dbReference>